<comment type="caution">
    <text evidence="1">The sequence shown here is derived from an EMBL/GenBank/DDBJ whole genome shotgun (WGS) entry which is preliminary data.</text>
</comment>
<dbReference type="Proteomes" id="UP000072763">
    <property type="component" value="Unassembled WGS sequence"/>
</dbReference>
<evidence type="ECO:0000313" key="1">
    <source>
        <dbReference type="EMBL" id="KTR47774.1"/>
    </source>
</evidence>
<accession>A0A147DM84</accession>
<feature type="non-terminal residue" evidence="1">
    <location>
        <position position="1"/>
    </location>
</feature>
<evidence type="ECO:0000313" key="2">
    <source>
        <dbReference type="Proteomes" id="UP000072763"/>
    </source>
</evidence>
<protein>
    <submittedName>
        <fullName evidence="1">Uncharacterized protein</fullName>
    </submittedName>
</protein>
<dbReference type="PATRIC" id="fig|465820.4.peg.167"/>
<gene>
    <name evidence="1" type="ORF">NS359_15005</name>
</gene>
<proteinExistence type="predicted"/>
<dbReference type="AlphaFoldDB" id="A0A147DM84"/>
<dbReference type="EMBL" id="LDRC01000101">
    <property type="protein sequence ID" value="KTR47774.1"/>
    <property type="molecule type" value="Genomic_DNA"/>
</dbReference>
<reference evidence="1 2" key="1">
    <citation type="journal article" date="2016" name="Front. Microbiol.">
        <title>Genomic Resource of Rice Seed Associated Bacteria.</title>
        <authorList>
            <person name="Midha S."/>
            <person name="Bansal K."/>
            <person name="Sharma S."/>
            <person name="Kumar N."/>
            <person name="Patil P.P."/>
            <person name="Chaudhry V."/>
            <person name="Patil P.B."/>
        </authorList>
    </citation>
    <scope>NUCLEOTIDE SEQUENCE [LARGE SCALE GENOMIC DNA]</scope>
    <source>
        <strain evidence="1 2">NS359</strain>
    </source>
</reference>
<organism evidence="1 2">
    <name type="scientific">Curtobacterium oceanosedimentum</name>
    <dbReference type="NCBI Taxonomy" id="465820"/>
    <lineage>
        <taxon>Bacteria</taxon>
        <taxon>Bacillati</taxon>
        <taxon>Actinomycetota</taxon>
        <taxon>Actinomycetes</taxon>
        <taxon>Micrococcales</taxon>
        <taxon>Microbacteriaceae</taxon>
        <taxon>Curtobacterium</taxon>
    </lineage>
</organism>
<name>A0A147DM84_9MICO</name>
<sequence length="65" mass="6744">YQWNTIVGSVPTSSPLYRLPSWIATGAPTLAAAQQACSGTPLTGGGRIEVTQYVVGGFDRNASCV</sequence>